<evidence type="ECO:0000313" key="1">
    <source>
        <dbReference type="EMBL" id="MDR7097671.1"/>
    </source>
</evidence>
<comment type="caution">
    <text evidence="1">The sequence shown here is derived from an EMBL/GenBank/DDBJ whole genome shotgun (WGS) entry which is preliminary data.</text>
</comment>
<sequence>MDPGLRRDDEVGAPGIPDAPDISYMSYFFNSSPRAW</sequence>
<protein>
    <submittedName>
        <fullName evidence="1">Uncharacterized protein</fullName>
    </submittedName>
</protein>
<name>A0ABU1VJN0_9GAMM</name>
<gene>
    <name evidence="1" type="ORF">J2X04_000018</name>
</gene>
<dbReference type="EMBL" id="JAVDVW010000001">
    <property type="protein sequence ID" value="MDR7097671.1"/>
    <property type="molecule type" value="Genomic_DNA"/>
</dbReference>
<reference evidence="1 2" key="1">
    <citation type="submission" date="2023-07" db="EMBL/GenBank/DDBJ databases">
        <title>Sorghum-associated microbial communities from plants grown in Nebraska, USA.</title>
        <authorList>
            <person name="Schachtman D."/>
        </authorList>
    </citation>
    <scope>NUCLEOTIDE SEQUENCE [LARGE SCALE GENOMIC DNA]</scope>
    <source>
        <strain evidence="1 2">BE187</strain>
    </source>
</reference>
<organism evidence="1 2">
    <name type="scientific">Agrilutibacter niabensis</name>
    <dbReference type="NCBI Taxonomy" id="380628"/>
    <lineage>
        <taxon>Bacteria</taxon>
        <taxon>Pseudomonadati</taxon>
        <taxon>Pseudomonadota</taxon>
        <taxon>Gammaproteobacteria</taxon>
        <taxon>Lysobacterales</taxon>
        <taxon>Lysobacteraceae</taxon>
        <taxon>Agrilutibacter</taxon>
    </lineage>
</organism>
<proteinExistence type="predicted"/>
<evidence type="ECO:0000313" key="2">
    <source>
        <dbReference type="Proteomes" id="UP001267878"/>
    </source>
</evidence>
<accession>A0ABU1VJN0</accession>
<dbReference type="Proteomes" id="UP001267878">
    <property type="component" value="Unassembled WGS sequence"/>
</dbReference>
<keyword evidence="2" id="KW-1185">Reference proteome</keyword>